<keyword evidence="2" id="KW-0732">Signal</keyword>
<feature type="signal peptide" evidence="2">
    <location>
        <begin position="1"/>
        <end position="33"/>
    </location>
</feature>
<proteinExistence type="predicted"/>
<evidence type="ECO:0000256" key="1">
    <source>
        <dbReference type="ARBA" id="ARBA00023180"/>
    </source>
</evidence>
<dbReference type="InterPro" id="IPR002018">
    <property type="entry name" value="CarbesteraseB"/>
</dbReference>
<name>A0A7E5VDA4_TRINI</name>
<feature type="chain" id="PRO_5028813763" evidence="2">
    <location>
        <begin position="34"/>
        <end position="578"/>
    </location>
</feature>
<protein>
    <submittedName>
        <fullName evidence="5">Esterase B1-like</fullName>
    </submittedName>
</protein>
<dbReference type="InParanoid" id="A0A7E5VDA4"/>
<dbReference type="FunCoup" id="A0A7E5VDA4">
    <property type="interactions" value="21"/>
</dbReference>
<sequence>MEIYELPNQYLIIQMELWTCVLLLCAAAVCVTCEQPTRDEDWLELDTPQGPVRGRRDPEADHLYVFYNIPYATGPEGENKFKPPLPPPTWTTPYDAVDKFVRCPQATQPNHANKAIIFKEDCLIANVYVPDTEEKNLSVFVYIHGGGFGTGYGNMIKAKHFLDKKDIIMVTFNYRLAVHGFLCLGTDDIPGNAGMKDQVALLRWVQHNIASYGGNPNDVTLAGSSAGSVSSDLLMLSKAAEGLFHRVIPESGGNLAVFSSQRDPLAIAKFQAKLLNFTDVDNIKALEKFYKTAPMSLLTSHLRFHRPDFNYFFSPCVERETATEAFLTETPLSILQKNTYKKLPVLYGFANREGLFRIRQFDTWKYRMNEKFSDFLTIDLKFKTAEEKAEVAERVKDFYFRGSPVYEKVLDYVDFYSDALFIHPMHWAAKMYVENGNNEVYLYVYSFVDDDSPIIPHTDVHGAGHCAQSLALVDGRDGSVYNESILTPEYRNMKKIVREIWHSFVKTGKPVPEGSSLPAWPAAGVDRAPYMSLGQKVELRHEPLLETRTRFWEDIYQKYYRAPIPPPNPEPETIQMTK</sequence>
<dbReference type="Gene3D" id="3.40.50.1820">
    <property type="entry name" value="alpha/beta hydrolase"/>
    <property type="match status" value="1"/>
</dbReference>
<dbReference type="InterPro" id="IPR029058">
    <property type="entry name" value="AB_hydrolase_fold"/>
</dbReference>
<dbReference type="GeneID" id="113492804"/>
<dbReference type="Proteomes" id="UP000322000">
    <property type="component" value="Chromosome 4"/>
</dbReference>
<feature type="domain" description="Carboxylesterase type B" evidence="3">
    <location>
        <begin position="45"/>
        <end position="552"/>
    </location>
</feature>
<dbReference type="AlphaFoldDB" id="A0A7E5VDA4"/>
<evidence type="ECO:0000259" key="3">
    <source>
        <dbReference type="Pfam" id="PF00135"/>
    </source>
</evidence>
<evidence type="ECO:0000256" key="2">
    <source>
        <dbReference type="SAM" id="SignalP"/>
    </source>
</evidence>
<organism evidence="4 5">
    <name type="scientific">Trichoplusia ni</name>
    <name type="common">Cabbage looper</name>
    <dbReference type="NCBI Taxonomy" id="7111"/>
    <lineage>
        <taxon>Eukaryota</taxon>
        <taxon>Metazoa</taxon>
        <taxon>Ecdysozoa</taxon>
        <taxon>Arthropoda</taxon>
        <taxon>Hexapoda</taxon>
        <taxon>Insecta</taxon>
        <taxon>Pterygota</taxon>
        <taxon>Neoptera</taxon>
        <taxon>Endopterygota</taxon>
        <taxon>Lepidoptera</taxon>
        <taxon>Glossata</taxon>
        <taxon>Ditrysia</taxon>
        <taxon>Noctuoidea</taxon>
        <taxon>Noctuidae</taxon>
        <taxon>Plusiinae</taxon>
        <taxon>Trichoplusia</taxon>
    </lineage>
</organism>
<dbReference type="RefSeq" id="XP_026726283.1">
    <property type="nucleotide sequence ID" value="XM_026870482.1"/>
</dbReference>
<gene>
    <name evidence="5" type="primary">LOC113492804</name>
</gene>
<dbReference type="KEGG" id="tnl:113492804"/>
<reference evidence="5" key="1">
    <citation type="submission" date="2025-08" db="UniProtKB">
        <authorList>
            <consortium name="RefSeq"/>
        </authorList>
    </citation>
    <scope>IDENTIFICATION</scope>
</reference>
<dbReference type="Pfam" id="PF00135">
    <property type="entry name" value="COesterase"/>
    <property type="match status" value="1"/>
</dbReference>
<dbReference type="PANTHER" id="PTHR11559">
    <property type="entry name" value="CARBOXYLESTERASE"/>
    <property type="match status" value="1"/>
</dbReference>
<keyword evidence="4" id="KW-1185">Reference proteome</keyword>
<dbReference type="InterPro" id="IPR050309">
    <property type="entry name" value="Type-B_Carboxylest/Lipase"/>
</dbReference>
<accession>A0A7E5VDA4</accession>
<evidence type="ECO:0000313" key="5">
    <source>
        <dbReference type="RefSeq" id="XP_026726283.1"/>
    </source>
</evidence>
<keyword evidence="1" id="KW-0325">Glycoprotein</keyword>
<dbReference type="OrthoDB" id="3200163at2759"/>
<dbReference type="SUPFAM" id="SSF53474">
    <property type="entry name" value="alpha/beta-Hydrolases"/>
    <property type="match status" value="1"/>
</dbReference>
<evidence type="ECO:0000313" key="4">
    <source>
        <dbReference type="Proteomes" id="UP000322000"/>
    </source>
</evidence>